<dbReference type="FunFam" id="1.10.10.10:FF:000322">
    <property type="entry name" value="Probable disease resistance protein At1g63360"/>
    <property type="match status" value="1"/>
</dbReference>
<dbReference type="SUPFAM" id="SSF52058">
    <property type="entry name" value="L domain-like"/>
    <property type="match status" value="2"/>
</dbReference>
<feature type="domain" description="Disease resistance N-terminal" evidence="7">
    <location>
        <begin position="14"/>
        <end position="102"/>
    </location>
</feature>
<dbReference type="GO" id="GO:0043531">
    <property type="term" value="F:ADP binding"/>
    <property type="evidence" value="ECO:0007669"/>
    <property type="project" value="InterPro"/>
</dbReference>
<dbReference type="InterPro" id="IPR032675">
    <property type="entry name" value="LRR_dom_sf"/>
</dbReference>
<dbReference type="EMBL" id="CM002298">
    <property type="protein sequence ID" value="ESW05648.1"/>
    <property type="molecule type" value="Genomic_DNA"/>
</dbReference>
<feature type="domain" description="R13L1/DRL21-like LRR repeat region" evidence="9">
    <location>
        <begin position="697"/>
        <end position="822"/>
    </location>
</feature>
<dbReference type="eggNOG" id="KOG4658">
    <property type="taxonomic scope" value="Eukaryota"/>
</dbReference>
<protein>
    <recommendedName>
        <fullName evidence="12">Disease resistance RPP13-like protein 1</fullName>
    </recommendedName>
</protein>
<dbReference type="InterPro" id="IPR001611">
    <property type="entry name" value="Leu-rich_rpt"/>
</dbReference>
<dbReference type="GO" id="GO:0006952">
    <property type="term" value="P:defense response"/>
    <property type="evidence" value="ECO:0007669"/>
    <property type="project" value="UniProtKB-KW"/>
</dbReference>
<evidence type="ECO:0008006" key="12">
    <source>
        <dbReference type="Google" id="ProtNLM"/>
    </source>
</evidence>
<evidence type="ECO:0000256" key="1">
    <source>
        <dbReference type="ARBA" id="ARBA00022614"/>
    </source>
</evidence>
<feature type="domain" description="NB-ARC" evidence="6">
    <location>
        <begin position="181"/>
        <end position="351"/>
    </location>
</feature>
<dbReference type="InterPro" id="IPR056789">
    <property type="entry name" value="LRR_R13L1-DRL21"/>
</dbReference>
<keyword evidence="2" id="KW-0677">Repeat</keyword>
<dbReference type="Pfam" id="PF23559">
    <property type="entry name" value="WHD_DRP"/>
    <property type="match status" value="1"/>
</dbReference>
<dbReference type="PROSITE" id="PS51450">
    <property type="entry name" value="LRR"/>
    <property type="match status" value="1"/>
</dbReference>
<dbReference type="Pfam" id="PF18052">
    <property type="entry name" value="Rx_N"/>
    <property type="match status" value="1"/>
</dbReference>
<dbReference type="Pfam" id="PF00931">
    <property type="entry name" value="NB-ARC"/>
    <property type="match status" value="1"/>
</dbReference>
<dbReference type="SUPFAM" id="SSF52540">
    <property type="entry name" value="P-loop containing nucleoside triphosphate hydrolases"/>
    <property type="match status" value="1"/>
</dbReference>
<reference evidence="11" key="1">
    <citation type="journal article" date="2014" name="Nat. Genet.">
        <title>A reference genome for common bean and genome-wide analysis of dual domestications.</title>
        <authorList>
            <person name="Schmutz J."/>
            <person name="McClean P.E."/>
            <person name="Mamidi S."/>
            <person name="Wu G.A."/>
            <person name="Cannon S.B."/>
            <person name="Grimwood J."/>
            <person name="Jenkins J."/>
            <person name="Shu S."/>
            <person name="Song Q."/>
            <person name="Chavarro C."/>
            <person name="Torres-Torres M."/>
            <person name="Geffroy V."/>
            <person name="Moghaddam S.M."/>
            <person name="Gao D."/>
            <person name="Abernathy B."/>
            <person name="Barry K."/>
            <person name="Blair M."/>
            <person name="Brick M.A."/>
            <person name="Chovatia M."/>
            <person name="Gepts P."/>
            <person name="Goodstein D.M."/>
            <person name="Gonzales M."/>
            <person name="Hellsten U."/>
            <person name="Hyten D.L."/>
            <person name="Jia G."/>
            <person name="Kelly J.D."/>
            <person name="Kudrna D."/>
            <person name="Lee R."/>
            <person name="Richard M.M."/>
            <person name="Miklas P.N."/>
            <person name="Osorno J.M."/>
            <person name="Rodrigues J."/>
            <person name="Thareau V."/>
            <person name="Urrea C.A."/>
            <person name="Wang M."/>
            <person name="Yu Y."/>
            <person name="Zhang M."/>
            <person name="Wing R.A."/>
            <person name="Cregan P.B."/>
            <person name="Rokhsar D.S."/>
            <person name="Jackson S.A."/>
        </authorList>
    </citation>
    <scope>NUCLEOTIDE SEQUENCE [LARGE SCALE GENOMIC DNA]</scope>
    <source>
        <strain evidence="11">cv. G19833</strain>
    </source>
</reference>
<evidence type="ECO:0000256" key="3">
    <source>
        <dbReference type="ARBA" id="ARBA00022741"/>
    </source>
</evidence>
<dbReference type="Gene3D" id="3.40.50.300">
    <property type="entry name" value="P-loop containing nucleotide triphosphate hydrolases"/>
    <property type="match status" value="1"/>
</dbReference>
<dbReference type="OrthoDB" id="1733640at2759"/>
<dbReference type="AlphaFoldDB" id="V7ALD8"/>
<dbReference type="Proteomes" id="UP000000226">
    <property type="component" value="Chromosome 11"/>
</dbReference>
<dbReference type="PANTHER" id="PTHR36766">
    <property type="entry name" value="PLANT BROAD-SPECTRUM MILDEW RESISTANCE PROTEIN RPW8"/>
    <property type="match status" value="1"/>
</dbReference>
<proteinExistence type="predicted"/>
<evidence type="ECO:0000259" key="6">
    <source>
        <dbReference type="Pfam" id="PF00931"/>
    </source>
</evidence>
<keyword evidence="1" id="KW-0433">Leucine-rich repeat</keyword>
<keyword evidence="11" id="KW-1185">Reference proteome</keyword>
<gene>
    <name evidence="10" type="ORF">PHAVU_011G197800g</name>
</gene>
<dbReference type="InterPro" id="IPR002182">
    <property type="entry name" value="NB-ARC"/>
</dbReference>
<evidence type="ECO:0000313" key="10">
    <source>
        <dbReference type="EMBL" id="ESW05648.1"/>
    </source>
</evidence>
<dbReference type="Gene3D" id="1.10.8.430">
    <property type="entry name" value="Helical domain of apoptotic protease-activating factors"/>
    <property type="match status" value="1"/>
</dbReference>
<dbReference type="Gramene" id="ESW05648">
    <property type="protein sequence ID" value="ESW05648"/>
    <property type="gene ID" value="PHAVU_011G197800g"/>
</dbReference>
<evidence type="ECO:0000259" key="8">
    <source>
        <dbReference type="Pfam" id="PF23559"/>
    </source>
</evidence>
<feature type="domain" description="Disease resistance protein winged helix" evidence="8">
    <location>
        <begin position="435"/>
        <end position="504"/>
    </location>
</feature>
<dbReference type="InterPro" id="IPR041118">
    <property type="entry name" value="Rx_N"/>
</dbReference>
<keyword evidence="4" id="KW-0611">Plant defense</keyword>
<evidence type="ECO:0000256" key="5">
    <source>
        <dbReference type="ARBA" id="ARBA00022840"/>
    </source>
</evidence>
<sequence>MALEMVTGALISTFVERTIDTLASRLVHIFGARKHNKKQLSHLKMKLLAIDVVAFDAEQKQFTDPRVRDWLLRAKDIVFDAEDLLYEIYYELSKTQVEADQSQSATNKVWNSLKSSFITFFEKEIEYRMKQVIEDLEDLATQSDFLGLKKVSCVGVGSGSGSSSKLTYTSLPNESVIYGRDDDKDFVFNWLTSDTRNNLSILSIVGMGGLGKTSLAQHVFNDPRIEAKFDIKVWISVPQEFDVLNVSKVILDTITGSTDHCIQQEVVQRRLRENFTGKKFLLVLDDVWNERQSKWEDVQKPLIFGGQGSRILVTTRSEKVAVTMRSEKHLLQVLREDYCWDLFAKHAFQSDNTQPHPEFIEIGKKIVEKCNGLPLALKTMGSLLHNKSSFWEWESIMKSEIWDFSEDESDILPALRLSYLHLPSHLKKCFSFCALFPKGYEFDKECLIQLWMAENFLQSPLQKKSPKEVGEQYFYDLLSWSFFQQSDNEEKKCFMMHDLLNDLAKYVSEDICIRLGVDEPKGIPKTSRHFSFPTTTVKYFDGFGSLIDTQKLHTFMRTDRRMNNPFCFRWYCKMSIDDLFSKFKFIRVLSLSRCSNLKVVPQSVGNLKHLRSLDLSYTDIEKLPHSISLLCMLQILKLNYCRRLKELPSYLHQLDNLRRLEFMNTGVKIMPIHLGKLKNLQVLMSSFYVEKSKEFSIQQLRELNLHGSLRIHELQNIENPSYALEADLKNKPHLLELQLEWNITGNTSVDSTKAGDVIENLRPSKHLKKLSIWNYVGKQFPNWLLDNSLPNLVSLVLRKCKSCQRFPPLGLLPFLKKLEISGFDEIVSIDADFHGNNSSSFKSLETLYFSNMSQWEKWNCQAVTGVFPRLRHLSITNCPELKGQLPEFVALKELEVFHCEKLEALIVSAIELRLEECGKLQLDSGTMKRHTTGWHNMETSFVEMVGHIIFCTSLEYLHINSPLKSIRNDSVSLRTFPLDLFPRLRMLILSGLCDLQMVSQDHAHNHLQDLTIKECPKFESLPAKMHMLLPSLTKLSIEDCPRFESFLEGGLPSNLEHLTIKECPNFESLTGNMHMLPPSLKWLCIEDCPRLESFPDDEKLDYNSLMTLNIYDCPRLESFPDRGLPSNLKHLTIINCSRLVGSLKKAFRDSSSLESLYIAELDAECFPDEGLLPPSLTSLTIRGCPNLEKLYYKGLCPLSSLQTLSLKNCPNLQRLPEEGIPKSISILEIRQCPLLKLRCQKGGEDWEKIAHIEALFIS</sequence>
<dbReference type="GO" id="GO:0005524">
    <property type="term" value="F:ATP binding"/>
    <property type="evidence" value="ECO:0007669"/>
    <property type="project" value="UniProtKB-KW"/>
</dbReference>
<name>V7ALD8_PHAVU</name>
<evidence type="ECO:0000259" key="7">
    <source>
        <dbReference type="Pfam" id="PF18052"/>
    </source>
</evidence>
<accession>V7ALD8</accession>
<dbReference type="PRINTS" id="PR00364">
    <property type="entry name" value="DISEASERSIST"/>
</dbReference>
<dbReference type="Gene3D" id="3.80.10.10">
    <property type="entry name" value="Ribonuclease Inhibitor"/>
    <property type="match status" value="3"/>
</dbReference>
<dbReference type="Pfam" id="PF25019">
    <property type="entry name" value="LRR_R13L1-DRL21"/>
    <property type="match status" value="1"/>
</dbReference>
<dbReference type="GO" id="GO:0051707">
    <property type="term" value="P:response to other organism"/>
    <property type="evidence" value="ECO:0007669"/>
    <property type="project" value="UniProtKB-ARBA"/>
</dbReference>
<keyword evidence="5" id="KW-0067">ATP-binding</keyword>
<dbReference type="InterPro" id="IPR058922">
    <property type="entry name" value="WHD_DRP"/>
</dbReference>
<dbReference type="OMA" id="TINNCFR"/>
<dbReference type="InterPro" id="IPR042197">
    <property type="entry name" value="Apaf_helical"/>
</dbReference>
<evidence type="ECO:0000259" key="9">
    <source>
        <dbReference type="Pfam" id="PF25019"/>
    </source>
</evidence>
<dbReference type="PANTHER" id="PTHR36766:SF40">
    <property type="entry name" value="DISEASE RESISTANCE PROTEIN RGA3"/>
    <property type="match status" value="1"/>
</dbReference>
<evidence type="ECO:0000256" key="2">
    <source>
        <dbReference type="ARBA" id="ARBA00022737"/>
    </source>
</evidence>
<dbReference type="InterPro" id="IPR036388">
    <property type="entry name" value="WH-like_DNA-bd_sf"/>
</dbReference>
<dbReference type="InterPro" id="IPR027417">
    <property type="entry name" value="P-loop_NTPase"/>
</dbReference>
<evidence type="ECO:0000256" key="4">
    <source>
        <dbReference type="ARBA" id="ARBA00022821"/>
    </source>
</evidence>
<dbReference type="Gene3D" id="1.10.10.10">
    <property type="entry name" value="Winged helix-like DNA-binding domain superfamily/Winged helix DNA-binding domain"/>
    <property type="match status" value="1"/>
</dbReference>
<evidence type="ECO:0000313" key="11">
    <source>
        <dbReference type="Proteomes" id="UP000000226"/>
    </source>
</evidence>
<dbReference type="FunFam" id="3.40.50.300:FF:001091">
    <property type="entry name" value="Probable disease resistance protein At1g61300"/>
    <property type="match status" value="1"/>
</dbReference>
<keyword evidence="3" id="KW-0547">Nucleotide-binding</keyword>
<dbReference type="Gene3D" id="1.20.5.4130">
    <property type="match status" value="1"/>
</dbReference>
<organism evidence="10 11">
    <name type="scientific">Phaseolus vulgaris</name>
    <name type="common">Kidney bean</name>
    <name type="synonym">French bean</name>
    <dbReference type="NCBI Taxonomy" id="3885"/>
    <lineage>
        <taxon>Eukaryota</taxon>
        <taxon>Viridiplantae</taxon>
        <taxon>Streptophyta</taxon>
        <taxon>Embryophyta</taxon>
        <taxon>Tracheophyta</taxon>
        <taxon>Spermatophyta</taxon>
        <taxon>Magnoliopsida</taxon>
        <taxon>eudicotyledons</taxon>
        <taxon>Gunneridae</taxon>
        <taxon>Pentapetalae</taxon>
        <taxon>rosids</taxon>
        <taxon>fabids</taxon>
        <taxon>Fabales</taxon>
        <taxon>Fabaceae</taxon>
        <taxon>Papilionoideae</taxon>
        <taxon>50 kb inversion clade</taxon>
        <taxon>NPAAA clade</taxon>
        <taxon>indigoferoid/millettioid clade</taxon>
        <taxon>Phaseoleae</taxon>
        <taxon>Phaseolus</taxon>
    </lineage>
</organism>